<dbReference type="InterPro" id="IPR036412">
    <property type="entry name" value="HAD-like_sf"/>
</dbReference>
<sequence length="247" mass="28040">MERSVFIFSDLDDTLLQTQRKCGVSGPLTEAAVDREGRPLSFHSQEQLLLLRLFKACTLIPVTGRNLEALGRIRSPLFSSYRVTSHGALVWDANNALIPEWESTIRGEALIWEPRMQRLLAVMEGYQRAEQVENLRFRIIYDAQIPVYLSIKGSPGQLSAVEEIVAPVWVQEMGGKFHRNDHNMALLPPYADKGRAVKYIMTLIRQRCEGPPLFIGMGDSLTDIPFLRACHYALTPQNSQIQQEAWM</sequence>
<comment type="caution">
    <text evidence="1">The sequence shown here is derived from an EMBL/GenBank/DDBJ whole genome shotgun (WGS) entry which is preliminary data.</text>
</comment>
<dbReference type="AlphaFoldDB" id="A0A0E2ZNP9"/>
<organism evidence="1 2">
    <name type="scientific">Nitrosococcus oceani C-27</name>
    <dbReference type="NCBI Taxonomy" id="314279"/>
    <lineage>
        <taxon>Bacteria</taxon>
        <taxon>Pseudomonadati</taxon>
        <taxon>Pseudomonadota</taxon>
        <taxon>Gammaproteobacteria</taxon>
        <taxon>Chromatiales</taxon>
        <taxon>Chromatiaceae</taxon>
        <taxon>Nitrosococcus</taxon>
    </lineage>
</organism>
<dbReference type="PIRSF" id="PIRSF030802">
    <property type="entry name" value="UCP030802"/>
    <property type="match status" value="1"/>
</dbReference>
<accession>A0A0E2ZNP9</accession>
<proteinExistence type="predicted"/>
<dbReference type="Gene3D" id="3.30.980.20">
    <property type="entry name" value="Putative mannosyl-3-phosphoglycerate phosphatase, domain 2"/>
    <property type="match status" value="1"/>
</dbReference>
<dbReference type="Proteomes" id="UP000028839">
    <property type="component" value="Unassembled WGS sequence"/>
</dbReference>
<dbReference type="OrthoDB" id="8746852at2"/>
<reference evidence="1 2" key="1">
    <citation type="submission" date="2014-07" db="EMBL/GenBank/DDBJ databases">
        <title>Comparative analysis of Nitrosococcus oceani genome inventories of strains from Pacific and Atlantic gyres.</title>
        <authorList>
            <person name="Lim C.K."/>
            <person name="Wang L."/>
            <person name="Sayavedra-Soto L.A."/>
            <person name="Klotz M.G."/>
        </authorList>
    </citation>
    <scope>NUCLEOTIDE SEQUENCE [LARGE SCALE GENOMIC DNA]</scope>
    <source>
        <strain evidence="1 2">C-27</strain>
    </source>
</reference>
<evidence type="ECO:0000313" key="2">
    <source>
        <dbReference type="Proteomes" id="UP000028839"/>
    </source>
</evidence>
<evidence type="ECO:0008006" key="3">
    <source>
        <dbReference type="Google" id="ProtNLM"/>
    </source>
</evidence>
<dbReference type="SUPFAM" id="SSF56784">
    <property type="entry name" value="HAD-like"/>
    <property type="match status" value="1"/>
</dbReference>
<dbReference type="Gene3D" id="3.40.50.1000">
    <property type="entry name" value="HAD superfamily/HAD-like"/>
    <property type="match status" value="2"/>
</dbReference>
<dbReference type="EMBL" id="JPGN01000029">
    <property type="protein sequence ID" value="KFI20012.1"/>
    <property type="molecule type" value="Genomic_DNA"/>
</dbReference>
<name>A0A0E2ZNP9_9GAMM</name>
<dbReference type="InterPro" id="IPR024197">
    <property type="entry name" value="TPP-like"/>
</dbReference>
<protein>
    <recommendedName>
        <fullName evidence="3">Sucrose phosphatase-like domain-containing protein</fullName>
    </recommendedName>
</protein>
<dbReference type="HOGENOM" id="CLU_063840_0_0_6"/>
<gene>
    <name evidence="1" type="ORF">IB75_05150</name>
</gene>
<evidence type="ECO:0000313" key="1">
    <source>
        <dbReference type="EMBL" id="KFI20012.1"/>
    </source>
</evidence>
<dbReference type="InterPro" id="IPR023214">
    <property type="entry name" value="HAD_sf"/>
</dbReference>